<protein>
    <submittedName>
        <fullName evidence="6">Putative major facilitator superfamily transporter protein</fullName>
    </submittedName>
</protein>
<dbReference type="OMA" id="HEMWERV"/>
<dbReference type="KEGG" id="ela:UCREL1_9331"/>
<evidence type="ECO:0000256" key="4">
    <source>
        <dbReference type="SAM" id="Phobius"/>
    </source>
</evidence>
<dbReference type="AlphaFoldDB" id="M7T1N4"/>
<dbReference type="InterPro" id="IPR011701">
    <property type="entry name" value="MFS"/>
</dbReference>
<evidence type="ECO:0000313" key="6">
    <source>
        <dbReference type="EMBL" id="EMR63716.1"/>
    </source>
</evidence>
<dbReference type="EMBL" id="KB707180">
    <property type="protein sequence ID" value="EMR63716.1"/>
    <property type="molecule type" value="Genomic_DNA"/>
</dbReference>
<dbReference type="PROSITE" id="PS50850">
    <property type="entry name" value="MFS"/>
    <property type="match status" value="1"/>
</dbReference>
<feature type="domain" description="Major facilitator superfamily (MFS) profile" evidence="5">
    <location>
        <begin position="62"/>
        <end position="282"/>
    </location>
</feature>
<dbReference type="Gene3D" id="1.20.1250.20">
    <property type="entry name" value="MFS general substrate transporter like domains"/>
    <property type="match status" value="1"/>
</dbReference>
<keyword evidence="4" id="KW-0812">Transmembrane</keyword>
<feature type="transmembrane region" description="Helical" evidence="4">
    <location>
        <begin position="260"/>
        <end position="281"/>
    </location>
</feature>
<feature type="transmembrane region" description="Helical" evidence="4">
    <location>
        <begin position="152"/>
        <end position="175"/>
    </location>
</feature>
<keyword evidence="4" id="KW-0472">Membrane</keyword>
<dbReference type="Proteomes" id="UP000012174">
    <property type="component" value="Unassembled WGS sequence"/>
</dbReference>
<dbReference type="PANTHER" id="PTHR11360">
    <property type="entry name" value="MONOCARBOXYLATE TRANSPORTER"/>
    <property type="match status" value="1"/>
</dbReference>
<name>M7T1N4_EUTLA</name>
<dbReference type="InterPro" id="IPR020846">
    <property type="entry name" value="MFS_dom"/>
</dbReference>
<evidence type="ECO:0000256" key="3">
    <source>
        <dbReference type="SAM" id="MobiDB-lite"/>
    </source>
</evidence>
<dbReference type="GO" id="GO:0022857">
    <property type="term" value="F:transmembrane transporter activity"/>
    <property type="evidence" value="ECO:0007669"/>
    <property type="project" value="InterPro"/>
</dbReference>
<evidence type="ECO:0000256" key="1">
    <source>
        <dbReference type="ARBA" id="ARBA00004141"/>
    </source>
</evidence>
<feature type="transmembrane region" description="Helical" evidence="4">
    <location>
        <begin position="128"/>
        <end position="146"/>
    </location>
</feature>
<dbReference type="PANTHER" id="PTHR11360:SF130">
    <property type="entry name" value="MAJOR FACILITATOR SUPERFAMILY (MFS) PROFILE DOMAIN-CONTAINING PROTEIN-RELATED"/>
    <property type="match status" value="1"/>
</dbReference>
<dbReference type="Pfam" id="PF07690">
    <property type="entry name" value="MFS_1"/>
    <property type="match status" value="1"/>
</dbReference>
<evidence type="ECO:0000313" key="7">
    <source>
        <dbReference type="Proteomes" id="UP000012174"/>
    </source>
</evidence>
<feature type="transmembrane region" description="Helical" evidence="4">
    <location>
        <begin position="214"/>
        <end position="236"/>
    </location>
</feature>
<dbReference type="InterPro" id="IPR050327">
    <property type="entry name" value="Proton-linked_MCT"/>
</dbReference>
<evidence type="ECO:0000259" key="5">
    <source>
        <dbReference type="PROSITE" id="PS50850"/>
    </source>
</evidence>
<dbReference type="GO" id="GO:0016020">
    <property type="term" value="C:membrane"/>
    <property type="evidence" value="ECO:0007669"/>
    <property type="project" value="UniProtKB-SubCell"/>
</dbReference>
<feature type="transmembrane region" description="Helical" evidence="4">
    <location>
        <begin position="187"/>
        <end position="208"/>
    </location>
</feature>
<dbReference type="OrthoDB" id="2213137at2759"/>
<organism evidence="6 7">
    <name type="scientific">Eutypa lata (strain UCR-EL1)</name>
    <name type="common">Grapevine dieback disease fungus</name>
    <name type="synonym">Eutypa armeniacae</name>
    <dbReference type="NCBI Taxonomy" id="1287681"/>
    <lineage>
        <taxon>Eukaryota</taxon>
        <taxon>Fungi</taxon>
        <taxon>Dikarya</taxon>
        <taxon>Ascomycota</taxon>
        <taxon>Pezizomycotina</taxon>
        <taxon>Sordariomycetes</taxon>
        <taxon>Xylariomycetidae</taxon>
        <taxon>Xylariales</taxon>
        <taxon>Diatrypaceae</taxon>
        <taxon>Eutypa</taxon>
    </lineage>
</organism>
<keyword evidence="4" id="KW-1133">Transmembrane helix</keyword>
<reference evidence="7" key="1">
    <citation type="journal article" date="2013" name="Genome Announc.">
        <title>Draft genome sequence of the grapevine dieback fungus Eutypa lata UCR-EL1.</title>
        <authorList>
            <person name="Blanco-Ulate B."/>
            <person name="Rolshausen P.E."/>
            <person name="Cantu D."/>
        </authorList>
    </citation>
    <scope>NUCLEOTIDE SEQUENCE [LARGE SCALE GENOMIC DNA]</scope>
    <source>
        <strain evidence="7">UCR-EL1</strain>
    </source>
</reference>
<accession>M7T1N4</accession>
<dbReference type="SUPFAM" id="SSF103473">
    <property type="entry name" value="MFS general substrate transporter"/>
    <property type="match status" value="1"/>
</dbReference>
<sequence length="282" mass="29979">MAIREMVKKETSVSVVTVAVTPDSGSDTAVQISAPANPAPSDEELNADPDHIPDGGLVAWRQVLAGHLGNIVAASLPAIFGIFQLHYTATLGLPASTVSWIGSVQIFVNNCSCVVGGRLADAGLVRESVLAGSALVALGVFMTSLATQYWQILLAQGVCTGAGLGLIWMPCTAVVNSYFKKRRSFALALASAGSGTGSMAFPAIVQYLMPSIGFAWAVRCLGLVILATMVLLNLLLKPRFVRPKTRGPFVDVDAFKETTYLMFAIGTFLLYWALYFGFFYVS</sequence>
<proteinExistence type="inferred from homology"/>
<comment type="similarity">
    <text evidence="2">Belongs to the major facilitator superfamily. Monocarboxylate porter (TC 2.A.1.13) family.</text>
</comment>
<dbReference type="eggNOG" id="KOG2504">
    <property type="taxonomic scope" value="Eukaryota"/>
</dbReference>
<keyword evidence="7" id="KW-1185">Reference proteome</keyword>
<dbReference type="InterPro" id="IPR036259">
    <property type="entry name" value="MFS_trans_sf"/>
</dbReference>
<dbReference type="HOGENOM" id="CLU_001265_1_3_1"/>
<comment type="subcellular location">
    <subcellularLocation>
        <location evidence="1">Membrane</location>
        <topology evidence="1">Multi-pass membrane protein</topology>
    </subcellularLocation>
</comment>
<evidence type="ECO:0000256" key="2">
    <source>
        <dbReference type="ARBA" id="ARBA00006727"/>
    </source>
</evidence>
<gene>
    <name evidence="6" type="ORF">UCREL1_9331</name>
</gene>
<feature type="region of interest" description="Disordered" evidence="3">
    <location>
        <begin position="25"/>
        <end position="48"/>
    </location>
</feature>